<feature type="domain" description="Reverse transcriptase RNase H-like" evidence="9">
    <location>
        <begin position="166"/>
        <end position="269"/>
    </location>
</feature>
<keyword evidence="5" id="KW-0378">Hydrolase</keyword>
<evidence type="ECO:0000256" key="5">
    <source>
        <dbReference type="ARBA" id="ARBA00022801"/>
    </source>
</evidence>
<dbReference type="InterPro" id="IPR041373">
    <property type="entry name" value="RT_RNaseH"/>
</dbReference>
<dbReference type="PANTHER" id="PTHR37984">
    <property type="entry name" value="PROTEIN CBG26694"/>
    <property type="match status" value="1"/>
</dbReference>
<dbReference type="InterPro" id="IPR050951">
    <property type="entry name" value="Retrovirus_Pol_polyprotein"/>
</dbReference>
<keyword evidence="6" id="KW-0695">RNA-directed DNA polymerase</keyword>
<evidence type="ECO:0000256" key="2">
    <source>
        <dbReference type="ARBA" id="ARBA00022695"/>
    </source>
</evidence>
<dbReference type="InterPro" id="IPR002156">
    <property type="entry name" value="RNaseH_domain"/>
</dbReference>
<dbReference type="SUPFAM" id="SSF56672">
    <property type="entry name" value="DNA/RNA polymerases"/>
    <property type="match status" value="1"/>
</dbReference>
<keyword evidence="11" id="KW-1185">Reference proteome</keyword>
<dbReference type="EMBL" id="BSXT01000136">
    <property type="protein sequence ID" value="GMF18641.1"/>
    <property type="molecule type" value="Genomic_DNA"/>
</dbReference>
<dbReference type="InterPro" id="IPR043502">
    <property type="entry name" value="DNA/RNA_pol_sf"/>
</dbReference>
<evidence type="ECO:0000259" key="8">
    <source>
        <dbReference type="Pfam" id="PF13456"/>
    </source>
</evidence>
<dbReference type="OrthoDB" id="1938096at2759"/>
<dbReference type="InterPro" id="IPR036397">
    <property type="entry name" value="RNaseH_sf"/>
</dbReference>
<dbReference type="AlphaFoldDB" id="A0A9W6TS46"/>
<evidence type="ECO:0000259" key="9">
    <source>
        <dbReference type="Pfam" id="PF17917"/>
    </source>
</evidence>
<feature type="domain" description="RNase H type-1" evidence="8">
    <location>
        <begin position="289"/>
        <end position="361"/>
    </location>
</feature>
<dbReference type="GO" id="GO:0003964">
    <property type="term" value="F:RNA-directed DNA polymerase activity"/>
    <property type="evidence" value="ECO:0007669"/>
    <property type="project" value="UniProtKB-KW"/>
</dbReference>
<protein>
    <submittedName>
        <fullName evidence="10">Unnamed protein product</fullName>
    </submittedName>
</protein>
<dbReference type="InterPro" id="IPR043128">
    <property type="entry name" value="Rev_trsase/Diguanyl_cyclase"/>
</dbReference>
<feature type="region of interest" description="Disordered" evidence="7">
    <location>
        <begin position="394"/>
        <end position="423"/>
    </location>
</feature>
<evidence type="ECO:0000313" key="11">
    <source>
        <dbReference type="Proteomes" id="UP001165121"/>
    </source>
</evidence>
<reference evidence="10" key="1">
    <citation type="submission" date="2023-04" db="EMBL/GenBank/DDBJ databases">
        <title>Phytophthora fragariaefolia NBRC 109709.</title>
        <authorList>
            <person name="Ichikawa N."/>
            <person name="Sato H."/>
            <person name="Tonouchi N."/>
        </authorList>
    </citation>
    <scope>NUCLEOTIDE SEQUENCE</scope>
    <source>
        <strain evidence="10">NBRC 109709</strain>
    </source>
</reference>
<dbReference type="InterPro" id="IPR012337">
    <property type="entry name" value="RNaseH-like_sf"/>
</dbReference>
<comment type="caution">
    <text evidence="10">The sequence shown here is derived from an EMBL/GenBank/DDBJ whole genome shotgun (WGS) entry which is preliminary data.</text>
</comment>
<evidence type="ECO:0000256" key="4">
    <source>
        <dbReference type="ARBA" id="ARBA00022759"/>
    </source>
</evidence>
<dbReference type="GO" id="GO:0004523">
    <property type="term" value="F:RNA-DNA hybrid ribonuclease activity"/>
    <property type="evidence" value="ECO:0007669"/>
    <property type="project" value="InterPro"/>
</dbReference>
<evidence type="ECO:0000256" key="3">
    <source>
        <dbReference type="ARBA" id="ARBA00022722"/>
    </source>
</evidence>
<evidence type="ECO:0000256" key="6">
    <source>
        <dbReference type="ARBA" id="ARBA00022918"/>
    </source>
</evidence>
<keyword evidence="2" id="KW-0548">Nucleotidyltransferase</keyword>
<evidence type="ECO:0000256" key="1">
    <source>
        <dbReference type="ARBA" id="ARBA00022679"/>
    </source>
</evidence>
<keyword evidence="3" id="KW-0540">Nuclease</keyword>
<keyword evidence="1" id="KW-0808">Transferase</keyword>
<accession>A0A9W6TS46</accession>
<dbReference type="Gene3D" id="3.30.420.10">
    <property type="entry name" value="Ribonuclease H-like superfamily/Ribonuclease H"/>
    <property type="match status" value="2"/>
</dbReference>
<dbReference type="SUPFAM" id="SSF53098">
    <property type="entry name" value="Ribonuclease H-like"/>
    <property type="match status" value="2"/>
</dbReference>
<dbReference type="Gene3D" id="3.30.70.270">
    <property type="match status" value="1"/>
</dbReference>
<dbReference type="Pfam" id="PF13456">
    <property type="entry name" value="RVT_3"/>
    <property type="match status" value="1"/>
</dbReference>
<proteinExistence type="predicted"/>
<evidence type="ECO:0000313" key="10">
    <source>
        <dbReference type="EMBL" id="GMF18641.1"/>
    </source>
</evidence>
<gene>
    <name evidence="10" type="ORF">Pfra01_000169600</name>
</gene>
<keyword evidence="4" id="KW-0255">Endonuclease</keyword>
<sequence>MIYHHVINNYLWGFVRLPPEEETFVDQAVLEYLGLDSQDSEKPKGAEADPDATLSENYLPVLTEQITVFKRNIPMSSRMGPVLGRSSYIDDIAHGAAAWDQLCDDLDALFLNYYHKFIEDFSVVAAVLYELTDDQVRAGRDLLRAKEAFAILKQKIVSTPMLRHPDRSKTFIIIPHANQWAACAVLGQEYDGVIQPVRFTGRVLHDAELRYHIAEKEVLAVIRVLQVFKTLVEGCPLIVYTRYSVLKWVIKSKTADGRTVPWGVALSHYDLDIRKVQRDVDGLAAIMGAGIGMALEHQTQDLVAVGDSRIVIQQVQGLINCNQPNLQRMWAECQVLKDKFRRVQLVHVKRDFNQAADYLTSKTLTLGESLVVHDEGQNEHLKVVSKIPEPIMKLPEGSTEVHPVEPVGSPSEDPGCESGPDPESAPLPFAARVLGVLTRGQARDTPDDSPPLGPLEFHVERWRRIRAHQERDEYLSEIRDFLRGNLDRFSPRRLRKIAKVADLFALDVRNVLYRLVRSTRDRPRDAEDQLRLVVSEALREDVLHYAHEDVQGGHSNLREVSFGVLLARHVGWCGALHSMNEVFTRFRELLGSKQRATLAYRPQANGPHERSVQTVIRSVKAYIAEADQSDWDEHAERLMFALNTSLMRRVWIRLVHGWDAQGTASVMLGPKPSSLHDRTAYEWRRQFQRDYSYALACAEDLQKKARRVRSEGQTRQWLELSERLKASFETGDAVWLYIPKVQPGIRRKLAHLWHGPIRIEEIQDDF</sequence>
<organism evidence="10 11">
    <name type="scientific">Phytophthora fragariaefolia</name>
    <dbReference type="NCBI Taxonomy" id="1490495"/>
    <lineage>
        <taxon>Eukaryota</taxon>
        <taxon>Sar</taxon>
        <taxon>Stramenopiles</taxon>
        <taxon>Oomycota</taxon>
        <taxon>Peronosporomycetes</taxon>
        <taxon>Peronosporales</taxon>
        <taxon>Peronosporaceae</taxon>
        <taxon>Phytophthora</taxon>
    </lineage>
</organism>
<dbReference type="PANTHER" id="PTHR37984:SF5">
    <property type="entry name" value="PROTEIN NYNRIN-LIKE"/>
    <property type="match status" value="1"/>
</dbReference>
<dbReference type="Proteomes" id="UP001165121">
    <property type="component" value="Unassembled WGS sequence"/>
</dbReference>
<evidence type="ECO:0000256" key="7">
    <source>
        <dbReference type="SAM" id="MobiDB-lite"/>
    </source>
</evidence>
<name>A0A9W6TS46_9STRA</name>
<dbReference type="GO" id="GO:0003676">
    <property type="term" value="F:nucleic acid binding"/>
    <property type="evidence" value="ECO:0007669"/>
    <property type="project" value="InterPro"/>
</dbReference>
<dbReference type="Pfam" id="PF17917">
    <property type="entry name" value="RT_RNaseH"/>
    <property type="match status" value="1"/>
</dbReference>